<dbReference type="EMBL" id="WUAV01000004">
    <property type="protein sequence ID" value="KAF1759038.1"/>
    <property type="molecule type" value="Genomic_DNA"/>
</dbReference>
<evidence type="ECO:0000313" key="3">
    <source>
        <dbReference type="Proteomes" id="UP000483820"/>
    </source>
</evidence>
<organism evidence="2 3">
    <name type="scientific">Caenorhabditis remanei</name>
    <name type="common">Caenorhabditis vulgaris</name>
    <dbReference type="NCBI Taxonomy" id="31234"/>
    <lineage>
        <taxon>Eukaryota</taxon>
        <taxon>Metazoa</taxon>
        <taxon>Ecdysozoa</taxon>
        <taxon>Nematoda</taxon>
        <taxon>Chromadorea</taxon>
        <taxon>Rhabditida</taxon>
        <taxon>Rhabditina</taxon>
        <taxon>Rhabditomorpha</taxon>
        <taxon>Rhabditoidea</taxon>
        <taxon>Rhabditidae</taxon>
        <taxon>Peloderinae</taxon>
        <taxon>Caenorhabditis</taxon>
    </lineage>
</organism>
<comment type="caution">
    <text evidence="2">The sequence shown here is derived from an EMBL/GenBank/DDBJ whole genome shotgun (WGS) entry which is preliminary data.</text>
</comment>
<name>A0A6A5GU85_CAERE</name>
<accession>A0A6A5GU85</accession>
<sequence>MQKKNQFSAKPGKPSYNPPAQRRNEIADPALDLSNGVVSPAPQLNDRIPPVHQRYGVVAPAEDNHVDVLQPENRDNAHAQPQNGINPQDPMQKEIVVFDCLCLTVKSWI</sequence>
<gene>
    <name evidence="2" type="ORF">GCK72_015498</name>
</gene>
<protein>
    <submittedName>
        <fullName evidence="2">Uncharacterized protein</fullName>
    </submittedName>
</protein>
<feature type="region of interest" description="Disordered" evidence="1">
    <location>
        <begin position="1"/>
        <end position="48"/>
    </location>
</feature>
<dbReference type="AlphaFoldDB" id="A0A6A5GU85"/>
<dbReference type="GeneID" id="78776073"/>
<dbReference type="CTD" id="78776073"/>
<proteinExistence type="predicted"/>
<dbReference type="KEGG" id="crq:GCK72_015498"/>
<evidence type="ECO:0000313" key="2">
    <source>
        <dbReference type="EMBL" id="KAF1759038.1"/>
    </source>
</evidence>
<evidence type="ECO:0000256" key="1">
    <source>
        <dbReference type="SAM" id="MobiDB-lite"/>
    </source>
</evidence>
<dbReference type="RefSeq" id="XP_053585687.1">
    <property type="nucleotide sequence ID" value="XM_053730915.1"/>
</dbReference>
<reference evidence="2 3" key="1">
    <citation type="submission" date="2019-12" db="EMBL/GenBank/DDBJ databases">
        <title>Chromosome-level assembly of the Caenorhabditis remanei genome.</title>
        <authorList>
            <person name="Teterina A.A."/>
            <person name="Willis J.H."/>
            <person name="Phillips P.C."/>
        </authorList>
    </citation>
    <scope>NUCLEOTIDE SEQUENCE [LARGE SCALE GENOMIC DNA]</scope>
    <source>
        <strain evidence="2 3">PX506</strain>
        <tissue evidence="2">Whole organism</tissue>
    </source>
</reference>
<dbReference type="Proteomes" id="UP000483820">
    <property type="component" value="Chromosome IV"/>
</dbReference>